<protein>
    <submittedName>
        <fullName evidence="1">Uncharacterized protein</fullName>
    </submittedName>
</protein>
<accession>A0AAD6BP99</accession>
<feature type="non-terminal residue" evidence="1">
    <location>
        <position position="1"/>
    </location>
</feature>
<feature type="non-terminal residue" evidence="1">
    <location>
        <position position="83"/>
    </location>
</feature>
<keyword evidence="2" id="KW-1185">Reference proteome</keyword>
<dbReference type="Proteomes" id="UP001219934">
    <property type="component" value="Unassembled WGS sequence"/>
</dbReference>
<proteinExistence type="predicted"/>
<evidence type="ECO:0000313" key="1">
    <source>
        <dbReference type="EMBL" id="KAJ4947298.1"/>
    </source>
</evidence>
<reference evidence="1" key="1">
    <citation type="submission" date="2022-11" db="EMBL/GenBank/DDBJ databases">
        <title>Chromosome-level genome of Pogonophryne albipinna.</title>
        <authorList>
            <person name="Jo E."/>
        </authorList>
    </citation>
    <scope>NUCLEOTIDE SEQUENCE</scope>
    <source>
        <strain evidence="1">SGF0006</strain>
        <tissue evidence="1">Muscle</tissue>
    </source>
</reference>
<evidence type="ECO:0000313" key="2">
    <source>
        <dbReference type="Proteomes" id="UP001219934"/>
    </source>
</evidence>
<dbReference type="EMBL" id="JAPTMU010000002">
    <property type="protein sequence ID" value="KAJ4947298.1"/>
    <property type="molecule type" value="Genomic_DNA"/>
</dbReference>
<dbReference type="AlphaFoldDB" id="A0AAD6BP99"/>
<gene>
    <name evidence="1" type="ORF">JOQ06_009334</name>
</gene>
<sequence>RGRGERANPKPEKEESIPPVAMVTEPSAGEQSSLQTFVYQQYILPPPPLRVDAGSPASNSRIWRLSGEAFTNLSVLCPASSPS</sequence>
<name>A0AAD6BP99_9TELE</name>
<comment type="caution">
    <text evidence="1">The sequence shown here is derived from an EMBL/GenBank/DDBJ whole genome shotgun (WGS) entry which is preliminary data.</text>
</comment>
<organism evidence="1 2">
    <name type="scientific">Pogonophryne albipinna</name>
    <dbReference type="NCBI Taxonomy" id="1090488"/>
    <lineage>
        <taxon>Eukaryota</taxon>
        <taxon>Metazoa</taxon>
        <taxon>Chordata</taxon>
        <taxon>Craniata</taxon>
        <taxon>Vertebrata</taxon>
        <taxon>Euteleostomi</taxon>
        <taxon>Actinopterygii</taxon>
        <taxon>Neopterygii</taxon>
        <taxon>Teleostei</taxon>
        <taxon>Neoteleostei</taxon>
        <taxon>Acanthomorphata</taxon>
        <taxon>Eupercaria</taxon>
        <taxon>Perciformes</taxon>
        <taxon>Notothenioidei</taxon>
        <taxon>Pogonophryne</taxon>
    </lineage>
</organism>